<evidence type="ECO:0000313" key="8">
    <source>
        <dbReference type="Proteomes" id="UP000256645"/>
    </source>
</evidence>
<evidence type="ECO:0000256" key="5">
    <source>
        <dbReference type="ARBA" id="ARBA00038063"/>
    </source>
</evidence>
<comment type="similarity">
    <text evidence="5">Belongs to the PTH family.</text>
</comment>
<dbReference type="InterPro" id="IPR001328">
    <property type="entry name" value="Pept_tRNA_hydro"/>
</dbReference>
<evidence type="ECO:0000256" key="3">
    <source>
        <dbReference type="ARBA" id="ARBA00022801"/>
    </source>
</evidence>
<dbReference type="Proteomes" id="UP000256645">
    <property type="component" value="Unassembled WGS sequence"/>
</dbReference>
<gene>
    <name evidence="7" type="ORF">BP6252_00432</name>
</gene>
<evidence type="ECO:0000313" key="7">
    <source>
        <dbReference type="EMBL" id="RDW88400.1"/>
    </source>
</evidence>
<name>A0A3D8SQ04_9HELO</name>
<dbReference type="GO" id="GO:0004045">
    <property type="term" value="F:peptidyl-tRNA hydrolase activity"/>
    <property type="evidence" value="ECO:0007669"/>
    <property type="project" value="UniProtKB-EC"/>
</dbReference>
<keyword evidence="4" id="KW-0694">RNA-binding</keyword>
<accession>A0A3D8SQ04</accession>
<feature type="compositionally biased region" description="Polar residues" evidence="6">
    <location>
        <begin position="1"/>
        <end position="17"/>
    </location>
</feature>
<dbReference type="PROSITE" id="PS01196">
    <property type="entry name" value="PEPT_TRNA_HYDROL_2"/>
    <property type="match status" value="1"/>
</dbReference>
<organism evidence="7 8">
    <name type="scientific">Coleophoma cylindrospora</name>
    <dbReference type="NCBI Taxonomy" id="1849047"/>
    <lineage>
        <taxon>Eukaryota</taxon>
        <taxon>Fungi</taxon>
        <taxon>Dikarya</taxon>
        <taxon>Ascomycota</taxon>
        <taxon>Pezizomycotina</taxon>
        <taxon>Leotiomycetes</taxon>
        <taxon>Helotiales</taxon>
        <taxon>Dermateaceae</taxon>
        <taxon>Coleophoma</taxon>
    </lineage>
</organism>
<dbReference type="AlphaFoldDB" id="A0A3D8SQ04"/>
<dbReference type="InterPro" id="IPR036416">
    <property type="entry name" value="Pept_tRNA_hydro_sf"/>
</dbReference>
<dbReference type="GO" id="GO:0000049">
    <property type="term" value="F:tRNA binding"/>
    <property type="evidence" value="ECO:0007669"/>
    <property type="project" value="UniProtKB-KW"/>
</dbReference>
<keyword evidence="8" id="KW-1185">Reference proteome</keyword>
<evidence type="ECO:0000256" key="1">
    <source>
        <dbReference type="ARBA" id="ARBA00013260"/>
    </source>
</evidence>
<dbReference type="PANTHER" id="PTHR17224">
    <property type="entry name" value="PEPTIDYL-TRNA HYDROLASE"/>
    <property type="match status" value="1"/>
</dbReference>
<dbReference type="Gene3D" id="3.40.50.1470">
    <property type="entry name" value="Peptidyl-tRNA hydrolase"/>
    <property type="match status" value="1"/>
</dbReference>
<feature type="region of interest" description="Disordered" evidence="6">
    <location>
        <begin position="1"/>
        <end position="51"/>
    </location>
</feature>
<evidence type="ECO:0000256" key="6">
    <source>
        <dbReference type="SAM" id="MobiDB-lite"/>
    </source>
</evidence>
<evidence type="ECO:0000256" key="2">
    <source>
        <dbReference type="ARBA" id="ARBA00022555"/>
    </source>
</evidence>
<reference evidence="7 8" key="1">
    <citation type="journal article" date="2018" name="IMA Fungus">
        <title>IMA Genome-F 9: Draft genome sequence of Annulohypoxylon stygium, Aspergillus mulundensis, Berkeleyomyces basicola (syn. Thielaviopsis basicola), Ceratocystis smalleyi, two Cercospora beticola strains, Coleophoma cylindrospora, Fusarium fracticaudum, Phialophora cf. hyalina, and Morchella septimelata.</title>
        <authorList>
            <person name="Wingfield B.D."/>
            <person name="Bills G.F."/>
            <person name="Dong Y."/>
            <person name="Huang W."/>
            <person name="Nel W.J."/>
            <person name="Swalarsk-Parry B.S."/>
            <person name="Vaghefi N."/>
            <person name="Wilken P.M."/>
            <person name="An Z."/>
            <person name="de Beer Z.W."/>
            <person name="De Vos L."/>
            <person name="Chen L."/>
            <person name="Duong T.A."/>
            <person name="Gao Y."/>
            <person name="Hammerbacher A."/>
            <person name="Kikkert J.R."/>
            <person name="Li Y."/>
            <person name="Li H."/>
            <person name="Li K."/>
            <person name="Li Q."/>
            <person name="Liu X."/>
            <person name="Ma X."/>
            <person name="Naidoo K."/>
            <person name="Pethybridge S.J."/>
            <person name="Sun J."/>
            <person name="Steenkamp E.T."/>
            <person name="van der Nest M.A."/>
            <person name="van Wyk S."/>
            <person name="Wingfield M.J."/>
            <person name="Xiong C."/>
            <person name="Yue Q."/>
            <person name="Zhang X."/>
        </authorList>
    </citation>
    <scope>NUCLEOTIDE SEQUENCE [LARGE SCALE GENOMIC DNA]</scope>
    <source>
        <strain evidence="7 8">BP6252</strain>
    </source>
</reference>
<dbReference type="PANTHER" id="PTHR17224:SF1">
    <property type="entry name" value="PEPTIDYL-TRNA HYDROLASE"/>
    <property type="match status" value="1"/>
</dbReference>
<dbReference type="SUPFAM" id="SSF53178">
    <property type="entry name" value="Peptidyl-tRNA hydrolase-like"/>
    <property type="match status" value="1"/>
</dbReference>
<keyword evidence="3" id="KW-0378">Hydrolase</keyword>
<feature type="compositionally biased region" description="Basic residues" evidence="6">
    <location>
        <begin position="21"/>
        <end position="31"/>
    </location>
</feature>
<proteinExistence type="inferred from homology"/>
<dbReference type="OrthoDB" id="1711136at2759"/>
<keyword evidence="2" id="KW-0820">tRNA-binding</keyword>
<evidence type="ECO:0000256" key="4">
    <source>
        <dbReference type="ARBA" id="ARBA00022884"/>
    </source>
</evidence>
<dbReference type="Pfam" id="PF01195">
    <property type="entry name" value="Pept_tRNA_hydro"/>
    <property type="match status" value="1"/>
</dbReference>
<sequence>MTSREAAQISAQESWDTTPPKKPKNKSRRAKNSPVPASSPERPPSNNDANITPTLLRLTYSSHLPMAAKAPLRLLVCSIGNPAPYLQTYHSAGHLVVSALQRSLAYPPFQKSRAHGNGLVSEGLTPDGARYTLWQSASLMNISGPGVVAAWRTFLKSSGGGTGEDARLVVVHDELELALGQVRVKKGEMSAKGHNGLKSIKESMANTGHEWWRIGVGIGRPLSREKDDVARFVLSKMKDGDRERVLGCVGKVEVELGRLATGG</sequence>
<dbReference type="EMBL" id="PDLM01000001">
    <property type="protein sequence ID" value="RDW88400.1"/>
    <property type="molecule type" value="Genomic_DNA"/>
</dbReference>
<dbReference type="EC" id="3.1.1.29" evidence="1"/>
<dbReference type="STRING" id="1849047.A0A3D8SQ04"/>
<dbReference type="InterPro" id="IPR018171">
    <property type="entry name" value="Pept_tRNA_hydro_CS"/>
</dbReference>
<comment type="caution">
    <text evidence="7">The sequence shown here is derived from an EMBL/GenBank/DDBJ whole genome shotgun (WGS) entry which is preliminary data.</text>
</comment>
<protein>
    <recommendedName>
        <fullName evidence="1">peptidyl-tRNA hydrolase</fullName>
        <ecNumber evidence="1">3.1.1.29</ecNumber>
    </recommendedName>
</protein>